<dbReference type="EMBL" id="CP016076">
    <property type="protein sequence ID" value="APU16839.1"/>
    <property type="molecule type" value="Genomic_DNA"/>
</dbReference>
<reference evidence="7" key="1">
    <citation type="submission" date="2016-06" db="EMBL/GenBank/DDBJ databases">
        <title>Complete genome sequence of Actinoalloteichus fjordicus DSM 46855 (=ADI127-17), type strain of the new species Actinoalloteichus fjordicus.</title>
        <authorList>
            <person name="Ruckert C."/>
            <person name="Nouioui I."/>
            <person name="Willmese J."/>
            <person name="van Wezel G."/>
            <person name="Klenk H.-P."/>
            <person name="Kalinowski J."/>
            <person name="Zotchev S.B."/>
        </authorList>
    </citation>
    <scope>NUCLEOTIDE SEQUENCE [LARGE SCALE GENOMIC DNA]</scope>
    <source>
        <strain evidence="7">ADI127-7</strain>
    </source>
</reference>
<evidence type="ECO:0000256" key="1">
    <source>
        <dbReference type="ARBA" id="ARBA00009437"/>
    </source>
</evidence>
<dbReference type="PANTHER" id="PTHR30126">
    <property type="entry name" value="HTH-TYPE TRANSCRIPTIONAL REGULATOR"/>
    <property type="match status" value="1"/>
</dbReference>
<evidence type="ECO:0000256" key="3">
    <source>
        <dbReference type="ARBA" id="ARBA00023125"/>
    </source>
</evidence>
<dbReference type="GO" id="GO:0003700">
    <property type="term" value="F:DNA-binding transcription factor activity"/>
    <property type="evidence" value="ECO:0007669"/>
    <property type="project" value="InterPro"/>
</dbReference>
<protein>
    <submittedName>
        <fullName evidence="6">Transcriptional regulator</fullName>
    </submittedName>
</protein>
<dbReference type="InterPro" id="IPR036390">
    <property type="entry name" value="WH_DNA-bd_sf"/>
</dbReference>
<keyword evidence="7" id="KW-1185">Reference proteome</keyword>
<name>A0AAC9LH76_9PSEU</name>
<dbReference type="GO" id="GO:0000976">
    <property type="term" value="F:transcription cis-regulatory region binding"/>
    <property type="evidence" value="ECO:0007669"/>
    <property type="project" value="TreeGrafter"/>
</dbReference>
<keyword evidence="2" id="KW-0805">Transcription regulation</keyword>
<dbReference type="InterPro" id="IPR036388">
    <property type="entry name" value="WH-like_DNA-bd_sf"/>
</dbReference>
<dbReference type="PROSITE" id="PS50931">
    <property type="entry name" value="HTH_LYSR"/>
    <property type="match status" value="1"/>
</dbReference>
<comment type="similarity">
    <text evidence="1">Belongs to the LysR transcriptional regulatory family.</text>
</comment>
<dbReference type="InterPro" id="IPR000847">
    <property type="entry name" value="LysR_HTH_N"/>
</dbReference>
<evidence type="ECO:0000259" key="5">
    <source>
        <dbReference type="PROSITE" id="PS50931"/>
    </source>
</evidence>
<dbReference type="Pfam" id="PF00126">
    <property type="entry name" value="HTH_1"/>
    <property type="match status" value="1"/>
</dbReference>
<proteinExistence type="inferred from homology"/>
<dbReference type="Proteomes" id="UP000185511">
    <property type="component" value="Chromosome"/>
</dbReference>
<feature type="domain" description="HTH lysR-type" evidence="5">
    <location>
        <begin position="1"/>
        <end position="58"/>
    </location>
</feature>
<keyword evidence="4" id="KW-0804">Transcription</keyword>
<dbReference type="KEGG" id="acad:UA74_24105"/>
<dbReference type="Pfam" id="PF03466">
    <property type="entry name" value="LysR_substrate"/>
    <property type="match status" value="1"/>
</dbReference>
<sequence>METRLLRSFLAVVRTGGITAAAAELSFVQSTVTAHVQSLERLLGVPLFERLPGGTLPTDAGRRLAGHAADILDREDRMLAEFGPAGLRPAGIVRLCAPESICAYCLPPVLRLLGRRYPDVRLSLVPATTKAALTAVLDRRADLALVMEPAVAAAGIDVVGLAPQRLSVIAPPDTALPRDRAPTIAELAAEGVLLLEEGCGYSDELAALLAAVDPTTSPPRYGSVETVKRCVEAGLGVALLPALTVETESAQARLVELEPPPMAAQQLWLARQASRWASPAVQAVRTLLVEECGIDGAARA</sequence>
<accession>A0AAC9LH76</accession>
<dbReference type="Gene3D" id="3.40.190.290">
    <property type="match status" value="1"/>
</dbReference>
<organism evidence="6 7">
    <name type="scientific">Actinoalloteichus fjordicus</name>
    <dbReference type="NCBI Taxonomy" id="1612552"/>
    <lineage>
        <taxon>Bacteria</taxon>
        <taxon>Bacillati</taxon>
        <taxon>Actinomycetota</taxon>
        <taxon>Actinomycetes</taxon>
        <taxon>Pseudonocardiales</taxon>
        <taxon>Pseudonocardiaceae</taxon>
        <taxon>Actinoalloteichus</taxon>
    </lineage>
</organism>
<dbReference type="SUPFAM" id="SSF46785">
    <property type="entry name" value="Winged helix' DNA-binding domain"/>
    <property type="match status" value="1"/>
</dbReference>
<dbReference type="SUPFAM" id="SSF53850">
    <property type="entry name" value="Periplasmic binding protein-like II"/>
    <property type="match status" value="1"/>
</dbReference>
<dbReference type="CDD" id="cd05466">
    <property type="entry name" value="PBP2_LTTR_substrate"/>
    <property type="match status" value="1"/>
</dbReference>
<dbReference type="RefSeq" id="WP_075766329.1">
    <property type="nucleotide sequence ID" value="NZ_CP016076.1"/>
</dbReference>
<dbReference type="Gene3D" id="1.10.10.10">
    <property type="entry name" value="Winged helix-like DNA-binding domain superfamily/Winged helix DNA-binding domain"/>
    <property type="match status" value="1"/>
</dbReference>
<evidence type="ECO:0000256" key="4">
    <source>
        <dbReference type="ARBA" id="ARBA00023163"/>
    </source>
</evidence>
<dbReference type="InterPro" id="IPR005119">
    <property type="entry name" value="LysR_subst-bd"/>
</dbReference>
<evidence type="ECO:0000256" key="2">
    <source>
        <dbReference type="ARBA" id="ARBA00023015"/>
    </source>
</evidence>
<keyword evidence="3" id="KW-0238">DNA-binding</keyword>
<dbReference type="PANTHER" id="PTHR30126:SF39">
    <property type="entry name" value="HTH-TYPE TRANSCRIPTIONAL REGULATOR CYSL"/>
    <property type="match status" value="1"/>
</dbReference>
<gene>
    <name evidence="6" type="ORF">UA74_24105</name>
</gene>
<dbReference type="PRINTS" id="PR00039">
    <property type="entry name" value="HTHLYSR"/>
</dbReference>
<evidence type="ECO:0000313" key="6">
    <source>
        <dbReference type="EMBL" id="APU16839.1"/>
    </source>
</evidence>
<evidence type="ECO:0000313" key="7">
    <source>
        <dbReference type="Proteomes" id="UP000185511"/>
    </source>
</evidence>
<dbReference type="AlphaFoldDB" id="A0AAC9LH76"/>